<comment type="caution">
    <text evidence="6">The sequence shown here is derived from an EMBL/GenBank/DDBJ whole genome shotgun (WGS) entry which is preliminary data.</text>
</comment>
<dbReference type="SFLD" id="SFLDG01386">
    <property type="entry name" value="main_SPASM_domain-containing"/>
    <property type="match status" value="1"/>
</dbReference>
<keyword evidence="1" id="KW-0949">S-adenosyl-L-methionine</keyword>
<protein>
    <submittedName>
        <fullName evidence="6">Radical SAM protein</fullName>
    </submittedName>
</protein>
<evidence type="ECO:0000256" key="3">
    <source>
        <dbReference type="ARBA" id="ARBA00023004"/>
    </source>
</evidence>
<dbReference type="SFLD" id="SFLDG01067">
    <property type="entry name" value="SPASM/twitch_domain_containing"/>
    <property type="match status" value="1"/>
</dbReference>
<dbReference type="GO" id="GO:0051536">
    <property type="term" value="F:iron-sulfur cluster binding"/>
    <property type="evidence" value="ECO:0007669"/>
    <property type="project" value="UniProtKB-KW"/>
</dbReference>
<feature type="domain" description="Radical SAM core" evidence="5">
    <location>
        <begin position="116"/>
        <end position="329"/>
    </location>
</feature>
<reference evidence="6 7" key="1">
    <citation type="submission" date="2019-11" db="EMBL/GenBank/DDBJ databases">
        <title>Draft genome sequences of five Paenibacillus species of dairy origin.</title>
        <authorList>
            <person name="Olajide A.M."/>
            <person name="Chen S."/>
            <person name="Lapointe G."/>
        </authorList>
    </citation>
    <scope>NUCLEOTIDE SEQUENCE [LARGE SCALE GENOMIC DNA]</scope>
    <source>
        <strain evidence="6 7">12CR55</strain>
    </source>
</reference>
<dbReference type="EMBL" id="WNZW01000002">
    <property type="protein sequence ID" value="MUG45462.1"/>
    <property type="molecule type" value="Genomic_DNA"/>
</dbReference>
<dbReference type="InterPro" id="IPR058240">
    <property type="entry name" value="rSAM_sf"/>
</dbReference>
<dbReference type="OrthoDB" id="9808591at2"/>
<dbReference type="Proteomes" id="UP000447876">
    <property type="component" value="Unassembled WGS sequence"/>
</dbReference>
<dbReference type="AlphaFoldDB" id="A0A7X3CNS1"/>
<dbReference type="SFLD" id="SFLDG01216">
    <property type="entry name" value="thioether_bond_formation_requi"/>
    <property type="match status" value="1"/>
</dbReference>
<keyword evidence="2" id="KW-0479">Metal-binding</keyword>
<dbReference type="InterPro" id="IPR013785">
    <property type="entry name" value="Aldolase_TIM"/>
</dbReference>
<dbReference type="InterPro" id="IPR007197">
    <property type="entry name" value="rSAM"/>
</dbReference>
<dbReference type="InterPro" id="IPR041881">
    <property type="entry name" value="PqqD_sf"/>
</dbReference>
<dbReference type="InterPro" id="IPR008792">
    <property type="entry name" value="PQQD"/>
</dbReference>
<dbReference type="SUPFAM" id="SSF102114">
    <property type="entry name" value="Radical SAM enzymes"/>
    <property type="match status" value="1"/>
</dbReference>
<evidence type="ECO:0000259" key="5">
    <source>
        <dbReference type="PROSITE" id="PS51918"/>
    </source>
</evidence>
<dbReference type="PANTHER" id="PTHR11228:SF7">
    <property type="entry name" value="PQQA PEPTIDE CYCLASE"/>
    <property type="match status" value="1"/>
</dbReference>
<dbReference type="Pfam" id="PF05402">
    <property type="entry name" value="PqqD"/>
    <property type="match status" value="1"/>
</dbReference>
<dbReference type="Gene3D" id="1.10.10.1150">
    <property type="entry name" value="Coenzyme PQQ synthesis protein D (PqqD)"/>
    <property type="match status" value="1"/>
</dbReference>
<dbReference type="SFLD" id="SFLDS00029">
    <property type="entry name" value="Radical_SAM"/>
    <property type="match status" value="1"/>
</dbReference>
<proteinExistence type="predicted"/>
<dbReference type="Pfam" id="PF13186">
    <property type="entry name" value="SPASM"/>
    <property type="match status" value="1"/>
</dbReference>
<keyword evidence="3" id="KW-0408">Iron</keyword>
<dbReference type="PANTHER" id="PTHR11228">
    <property type="entry name" value="RADICAL SAM DOMAIN PROTEIN"/>
    <property type="match status" value="1"/>
</dbReference>
<evidence type="ECO:0000256" key="2">
    <source>
        <dbReference type="ARBA" id="ARBA00022723"/>
    </source>
</evidence>
<dbReference type="Pfam" id="PF04055">
    <property type="entry name" value="Radical_SAM"/>
    <property type="match status" value="1"/>
</dbReference>
<gene>
    <name evidence="6" type="ORF">GNP95_10670</name>
</gene>
<dbReference type="InterPro" id="IPR050377">
    <property type="entry name" value="Radical_SAM_PqqE_MftC-like"/>
</dbReference>
<dbReference type="Gene3D" id="3.20.20.70">
    <property type="entry name" value="Aldolase class I"/>
    <property type="match status" value="1"/>
</dbReference>
<sequence length="456" mass="52464">MGGLAMKSYISWSKNLKLKKYSEQIIVMEVYEDLEKRRCHSFSLNPTGAEIIRSINGTRTYDEVIALLSEKYNENYDRVDALVTEFIMNLSKLHGIDVIYSRVPKYISYEVVEEKSMYPKVVTLELTDRCNIKCLHCYGDYGKVGNHDMSLEDIKNILFQFEELGVHTIELTGGEITIHPDLKEILLYTLSLKYDQISFLSNGIALTEEIMDIIIENKSRFVVQIDIHSLDDDYLHWFTKAPRTLSRIQRNIMKLAENHVKMRTATVITRRNIQEIENIADWVHSLNIEHFGISPVLSLGRAMGADNDLYLTSEDMILLEEKLNIINNKYANFISIIDSNRSDSKNCGALTSHCVISSRGDVKICTMDNLKYFDSSIGNVLEKDIKTLYHENRDYILAFFNMPSPQLDSSECRSCSNIYYCSACVLRGLIKAKEMGDNCTWFKNRIPALIKEKLLI</sequence>
<dbReference type="InterPro" id="IPR023885">
    <property type="entry name" value="4Fe4S-binding_SPASM_dom"/>
</dbReference>
<dbReference type="SFLD" id="SFLDF00516">
    <property type="entry name" value="thurincin_H_(ThnB-like)"/>
    <property type="match status" value="1"/>
</dbReference>
<keyword evidence="4" id="KW-0411">Iron-sulfur</keyword>
<evidence type="ECO:0000256" key="4">
    <source>
        <dbReference type="ARBA" id="ARBA00023014"/>
    </source>
</evidence>
<dbReference type="CDD" id="cd01335">
    <property type="entry name" value="Radical_SAM"/>
    <property type="match status" value="1"/>
</dbReference>
<evidence type="ECO:0000313" key="7">
    <source>
        <dbReference type="Proteomes" id="UP000447876"/>
    </source>
</evidence>
<organism evidence="6 7">
    <name type="scientific">Paenibacillus woosongensis</name>
    <dbReference type="NCBI Taxonomy" id="307580"/>
    <lineage>
        <taxon>Bacteria</taxon>
        <taxon>Bacillati</taxon>
        <taxon>Bacillota</taxon>
        <taxon>Bacilli</taxon>
        <taxon>Bacillales</taxon>
        <taxon>Paenibacillaceae</taxon>
        <taxon>Paenibacillus</taxon>
    </lineage>
</organism>
<accession>A0A7X3CNS1</accession>
<dbReference type="GO" id="GO:0003824">
    <property type="term" value="F:catalytic activity"/>
    <property type="evidence" value="ECO:0007669"/>
    <property type="project" value="InterPro"/>
</dbReference>
<dbReference type="GO" id="GO:0046872">
    <property type="term" value="F:metal ion binding"/>
    <property type="evidence" value="ECO:0007669"/>
    <property type="project" value="UniProtKB-KW"/>
</dbReference>
<name>A0A7X3CNS1_9BACL</name>
<evidence type="ECO:0000256" key="1">
    <source>
        <dbReference type="ARBA" id="ARBA00022691"/>
    </source>
</evidence>
<dbReference type="PROSITE" id="PS51918">
    <property type="entry name" value="RADICAL_SAM"/>
    <property type="match status" value="1"/>
</dbReference>
<evidence type="ECO:0000313" key="6">
    <source>
        <dbReference type="EMBL" id="MUG45462.1"/>
    </source>
</evidence>